<feature type="compositionally biased region" description="Acidic residues" evidence="2">
    <location>
        <begin position="430"/>
        <end position="448"/>
    </location>
</feature>
<reference evidence="4 5" key="1">
    <citation type="journal article" date="2019" name="Nat. Ecol. Evol.">
        <title>Megaphylogeny resolves global patterns of mushroom evolution.</title>
        <authorList>
            <person name="Varga T."/>
            <person name="Krizsan K."/>
            <person name="Foldi C."/>
            <person name="Dima B."/>
            <person name="Sanchez-Garcia M."/>
            <person name="Sanchez-Ramirez S."/>
            <person name="Szollosi G.J."/>
            <person name="Szarkandi J.G."/>
            <person name="Papp V."/>
            <person name="Albert L."/>
            <person name="Andreopoulos W."/>
            <person name="Angelini C."/>
            <person name="Antonin V."/>
            <person name="Barry K.W."/>
            <person name="Bougher N.L."/>
            <person name="Buchanan P."/>
            <person name="Buyck B."/>
            <person name="Bense V."/>
            <person name="Catcheside P."/>
            <person name="Chovatia M."/>
            <person name="Cooper J."/>
            <person name="Damon W."/>
            <person name="Desjardin D."/>
            <person name="Finy P."/>
            <person name="Geml J."/>
            <person name="Haridas S."/>
            <person name="Hughes K."/>
            <person name="Justo A."/>
            <person name="Karasinski D."/>
            <person name="Kautmanova I."/>
            <person name="Kiss B."/>
            <person name="Kocsube S."/>
            <person name="Kotiranta H."/>
            <person name="LaButti K.M."/>
            <person name="Lechner B.E."/>
            <person name="Liimatainen K."/>
            <person name="Lipzen A."/>
            <person name="Lukacs Z."/>
            <person name="Mihaltcheva S."/>
            <person name="Morgado L.N."/>
            <person name="Niskanen T."/>
            <person name="Noordeloos M.E."/>
            <person name="Ohm R.A."/>
            <person name="Ortiz-Santana B."/>
            <person name="Ovrebo C."/>
            <person name="Racz N."/>
            <person name="Riley R."/>
            <person name="Savchenko A."/>
            <person name="Shiryaev A."/>
            <person name="Soop K."/>
            <person name="Spirin V."/>
            <person name="Szebenyi C."/>
            <person name="Tomsovsky M."/>
            <person name="Tulloss R.E."/>
            <person name="Uehling J."/>
            <person name="Grigoriev I.V."/>
            <person name="Vagvolgyi C."/>
            <person name="Papp T."/>
            <person name="Martin F.M."/>
            <person name="Miettinen O."/>
            <person name="Hibbett D.S."/>
            <person name="Nagy L.G."/>
        </authorList>
    </citation>
    <scope>NUCLEOTIDE SEQUENCE [LARGE SCALE GENOMIC DNA]</scope>
    <source>
        <strain evidence="4 5">CBS 121175</strain>
    </source>
</reference>
<feature type="region of interest" description="Disordered" evidence="2">
    <location>
        <begin position="420"/>
        <end position="449"/>
    </location>
</feature>
<dbReference type="GO" id="GO:0016301">
    <property type="term" value="F:kinase activity"/>
    <property type="evidence" value="ECO:0007669"/>
    <property type="project" value="UniProtKB-KW"/>
</dbReference>
<feature type="compositionally biased region" description="Polar residues" evidence="2">
    <location>
        <begin position="10"/>
        <end position="27"/>
    </location>
</feature>
<keyword evidence="5" id="KW-1185">Reference proteome</keyword>
<dbReference type="InterPro" id="IPR011009">
    <property type="entry name" value="Kinase-like_dom_sf"/>
</dbReference>
<dbReference type="InterPro" id="IPR051678">
    <property type="entry name" value="AGP_Transferase"/>
</dbReference>
<feature type="compositionally biased region" description="Low complexity" evidence="2">
    <location>
        <begin position="782"/>
        <end position="798"/>
    </location>
</feature>
<dbReference type="OrthoDB" id="10003767at2759"/>
<dbReference type="Pfam" id="PF01636">
    <property type="entry name" value="APH"/>
    <property type="match status" value="1"/>
</dbReference>
<feature type="region of interest" description="Disordered" evidence="2">
    <location>
        <begin position="1"/>
        <end position="27"/>
    </location>
</feature>
<feature type="region of interest" description="Disordered" evidence="2">
    <location>
        <begin position="655"/>
        <end position="676"/>
    </location>
</feature>
<accession>A0A5C3KXG2</accession>
<dbReference type="Gene3D" id="3.30.200.20">
    <property type="entry name" value="Phosphorylase Kinase, domain 1"/>
    <property type="match status" value="1"/>
</dbReference>
<keyword evidence="1" id="KW-0175">Coiled coil</keyword>
<feature type="region of interest" description="Disordered" evidence="2">
    <location>
        <begin position="47"/>
        <end position="67"/>
    </location>
</feature>
<keyword evidence="4" id="KW-0418">Kinase</keyword>
<dbReference type="PANTHER" id="PTHR21310">
    <property type="entry name" value="AMINOGLYCOSIDE PHOSPHOTRANSFERASE-RELATED-RELATED"/>
    <property type="match status" value="1"/>
</dbReference>
<dbReference type="InterPro" id="IPR002575">
    <property type="entry name" value="Aminoglycoside_PTrfase"/>
</dbReference>
<proteinExistence type="predicted"/>
<dbReference type="PANTHER" id="PTHR21310:SF13">
    <property type="entry name" value="AMINOGLYCOSIDE PHOSPHOTRANSFERASE DOMAIN-CONTAINING PROTEIN"/>
    <property type="match status" value="1"/>
</dbReference>
<dbReference type="STRING" id="230819.A0A5C3KXG2"/>
<dbReference type="Proteomes" id="UP000307440">
    <property type="component" value="Unassembled WGS sequence"/>
</dbReference>
<feature type="coiled-coil region" evidence="1">
    <location>
        <begin position="468"/>
        <end position="495"/>
    </location>
</feature>
<evidence type="ECO:0000256" key="2">
    <source>
        <dbReference type="SAM" id="MobiDB-lite"/>
    </source>
</evidence>
<protein>
    <submittedName>
        <fullName evidence="4">Protein kinase subdomain-containing protein PKL/CAK/Fmp29</fullName>
    </submittedName>
</protein>
<organism evidence="4 5">
    <name type="scientific">Coprinopsis marcescibilis</name>
    <name type="common">Agaric fungus</name>
    <name type="synonym">Psathyrella marcescibilis</name>
    <dbReference type="NCBI Taxonomy" id="230819"/>
    <lineage>
        <taxon>Eukaryota</taxon>
        <taxon>Fungi</taxon>
        <taxon>Dikarya</taxon>
        <taxon>Basidiomycota</taxon>
        <taxon>Agaricomycotina</taxon>
        <taxon>Agaricomycetes</taxon>
        <taxon>Agaricomycetidae</taxon>
        <taxon>Agaricales</taxon>
        <taxon>Agaricineae</taxon>
        <taxon>Psathyrellaceae</taxon>
        <taxon>Coprinopsis</taxon>
    </lineage>
</organism>
<evidence type="ECO:0000313" key="4">
    <source>
        <dbReference type="EMBL" id="TFK25349.1"/>
    </source>
</evidence>
<dbReference type="EMBL" id="ML210187">
    <property type="protein sequence ID" value="TFK25349.1"/>
    <property type="molecule type" value="Genomic_DNA"/>
</dbReference>
<feature type="region of interest" description="Disordered" evidence="2">
    <location>
        <begin position="771"/>
        <end position="810"/>
    </location>
</feature>
<sequence>MLHVEPWTNGFEQGQSNSYKQGTGPSSSLRANFDYNSGLVRRSSLGHYTSGSNSVPISSNLKGEPTETNLDKHALLDTTTTTTQISPLPNHSVMQRNGRKPKLNLVDIPLPEHAPVSPTLPQPLPPPLNWDWDIEHEDRRLERKADAAYHHEIPFEVDRRLLKDVVREKMGSEVGRIKFLSSGTFHKAYLITLTNHEELVARVARRFMPRLKTESEVATLSYLREKTNVPVPKIYHYDSNPYNRLGGEFILMSKASGIPLSQVFHGLAYNDLVKLVKNLARIILPLFAHRFSDIGSLYFGPDPRTHVPSGSPTPKATQQLYSGFPFSPTLGMMSKSPSLQSICTITHDYHVGPIISWPFFGSNRGELVHPTEMNRGPWPSTSSYLDSCVDREIKGVIRENEGSAAPHRLHLDPDEIRSSRHHRLRAVPGDESDDSDEYDLEESDEEWEGPGNINYRDYRRMQRSTFLVAHLNQREQAVRREMERWKRLMAKLVKQIETSTVTEDFALDCHDLSLENVFVDPKDNTKITCIIDWESTTTRPLWASAHLPACVQSSAFVSKLFRKAVAELPSDPEFGIHLPKNGRTIDPTQLCREWLYYEATGTRLRMAHRCAEWDGWEEGLVDSILGPEEFESEWMKVPATPYDHKDLKAMVDAPHRHGRPNNHGRRPSETAASFSSLNSQMSALRESFGGPMVASPKMTNVGKVKGGVGAMQMPTLPFVVEEKKREQMLKQTGDICGGRGGELGRRLEAWLTVSGKGMDGEGEETMEQWNGEDKEHPGVNGNGNANGAWNGTGATTNGVSQLASPTLFER</sequence>
<feature type="compositionally biased region" description="Polar residues" evidence="2">
    <location>
        <begin position="47"/>
        <end position="61"/>
    </location>
</feature>
<keyword evidence="4" id="KW-0808">Transferase</keyword>
<gene>
    <name evidence="4" type="ORF">FA15DRAFT_360489</name>
</gene>
<feature type="compositionally biased region" description="Basic residues" evidence="2">
    <location>
        <begin position="656"/>
        <end position="665"/>
    </location>
</feature>
<name>A0A5C3KXG2_COPMA</name>
<dbReference type="SUPFAM" id="SSF56112">
    <property type="entry name" value="Protein kinase-like (PK-like)"/>
    <property type="match status" value="1"/>
</dbReference>
<feature type="domain" description="Aminoglycoside phosphotransferase" evidence="3">
    <location>
        <begin position="177"/>
        <end position="282"/>
    </location>
</feature>
<dbReference type="AlphaFoldDB" id="A0A5C3KXG2"/>
<evidence type="ECO:0000259" key="3">
    <source>
        <dbReference type="Pfam" id="PF01636"/>
    </source>
</evidence>
<evidence type="ECO:0000256" key="1">
    <source>
        <dbReference type="SAM" id="Coils"/>
    </source>
</evidence>
<evidence type="ECO:0000313" key="5">
    <source>
        <dbReference type="Proteomes" id="UP000307440"/>
    </source>
</evidence>